<dbReference type="Gene3D" id="3.40.50.620">
    <property type="entry name" value="HUPs"/>
    <property type="match status" value="1"/>
</dbReference>
<comment type="similarity">
    <text evidence="1">Belongs to the universal stress protein A family.</text>
</comment>
<accession>A0A1H9VB72</accession>
<name>A0A1H9VB72_9CORY</name>
<dbReference type="Pfam" id="PF00582">
    <property type="entry name" value="Usp"/>
    <property type="match status" value="1"/>
</dbReference>
<dbReference type="SUPFAM" id="SSF52402">
    <property type="entry name" value="Adenine nucleotide alpha hydrolases-like"/>
    <property type="match status" value="1"/>
</dbReference>
<protein>
    <submittedName>
        <fullName evidence="3">Nucleotide-binding universal stress protein, UspA family</fullName>
    </submittedName>
</protein>
<evidence type="ECO:0000313" key="4">
    <source>
        <dbReference type="Proteomes" id="UP000198929"/>
    </source>
</evidence>
<proteinExistence type="inferred from homology"/>
<feature type="domain" description="UspA" evidence="2">
    <location>
        <begin position="22"/>
        <end position="161"/>
    </location>
</feature>
<keyword evidence="4" id="KW-1185">Reference proteome</keyword>
<dbReference type="InterPro" id="IPR006015">
    <property type="entry name" value="Universal_stress_UspA"/>
</dbReference>
<dbReference type="PRINTS" id="PR01438">
    <property type="entry name" value="UNVRSLSTRESS"/>
</dbReference>
<evidence type="ECO:0000259" key="2">
    <source>
        <dbReference type="Pfam" id="PF00582"/>
    </source>
</evidence>
<dbReference type="AlphaFoldDB" id="A0A1H9VB72"/>
<dbReference type="InterPro" id="IPR014729">
    <property type="entry name" value="Rossmann-like_a/b/a_fold"/>
</dbReference>
<evidence type="ECO:0000313" key="3">
    <source>
        <dbReference type="EMBL" id="SES18925.1"/>
    </source>
</evidence>
<dbReference type="PANTHER" id="PTHR46268">
    <property type="entry name" value="STRESS RESPONSE PROTEIN NHAX"/>
    <property type="match status" value="1"/>
</dbReference>
<gene>
    <name evidence="3" type="ORF">SAMN05661109_02155</name>
</gene>
<dbReference type="PANTHER" id="PTHR46268:SF6">
    <property type="entry name" value="UNIVERSAL STRESS PROTEIN UP12"/>
    <property type="match status" value="1"/>
</dbReference>
<dbReference type="STRING" id="1121357.SAMN05661109_02155"/>
<dbReference type="EMBL" id="FOGQ01000011">
    <property type="protein sequence ID" value="SES18925.1"/>
    <property type="molecule type" value="Genomic_DNA"/>
</dbReference>
<dbReference type="InterPro" id="IPR006016">
    <property type="entry name" value="UspA"/>
</dbReference>
<organism evidence="3 4">
    <name type="scientific">Corynebacterium cystitidis DSM 20524</name>
    <dbReference type="NCBI Taxonomy" id="1121357"/>
    <lineage>
        <taxon>Bacteria</taxon>
        <taxon>Bacillati</taxon>
        <taxon>Actinomycetota</taxon>
        <taxon>Actinomycetes</taxon>
        <taxon>Mycobacteriales</taxon>
        <taxon>Corynebacteriaceae</taxon>
        <taxon>Corynebacterium</taxon>
    </lineage>
</organism>
<reference evidence="4" key="1">
    <citation type="submission" date="2016-10" db="EMBL/GenBank/DDBJ databases">
        <authorList>
            <person name="Varghese N."/>
            <person name="Submissions S."/>
        </authorList>
    </citation>
    <scope>NUCLEOTIDE SEQUENCE [LARGE SCALE GENOMIC DNA]</scope>
    <source>
        <strain evidence="4">DSM 20524</strain>
    </source>
</reference>
<evidence type="ECO:0000256" key="1">
    <source>
        <dbReference type="ARBA" id="ARBA00008791"/>
    </source>
</evidence>
<dbReference type="Proteomes" id="UP000198929">
    <property type="component" value="Unassembled WGS sequence"/>
</dbReference>
<sequence length="164" mass="17311">MCAGSCPALKIERSTDIMSDYYNSIVVGTDGSKSSLLAVERAAKIAAAFDSKLIIGCAYYESEEDASKTLRQDSVAILGDEKAQENLKQAVEHAREVGANNVETAVRPGAPVKALMAIVNDNKADLLVVGNRGINSLTGRLLGSVPADVARQSDCDVMIVHTVS</sequence>
<dbReference type="CDD" id="cd00293">
    <property type="entry name" value="USP-like"/>
    <property type="match status" value="1"/>
</dbReference>